<gene>
    <name evidence="1" type="ORF">LP092_14995</name>
</gene>
<dbReference type="InterPro" id="IPR021944">
    <property type="entry name" value="DUF3560"/>
</dbReference>
<sequence>MNTYVKYAPNVFLAKCVGRHNKGDEVVLTTKYGKENEVIIHNFIYEKDGFFYYSFVRADGFNSQEYAKNKADKLLGYAQTAHTKSEQYFQASQEGRDFLSLGEPIKVGHHSEKRHRALIERNWSRMGKSVEQTKKAENYEQRAEYWAERADKIDLSMPESLEYFAFELEKAREHHKFLKENPAKRTHSYSLTYANKKVKEMQKQLDLATKLWG</sequence>
<geneLocation type="plasmid" evidence="1 2">
    <name>unnamed1</name>
</geneLocation>
<name>A0ABY6MAZ9_MORBO</name>
<protein>
    <submittedName>
        <fullName evidence="1">DUF3560 domain-containing protein</fullName>
    </submittedName>
</protein>
<proteinExistence type="predicted"/>
<evidence type="ECO:0000313" key="1">
    <source>
        <dbReference type="EMBL" id="UZA04783.1"/>
    </source>
</evidence>
<keyword evidence="2" id="KW-1185">Reference proteome</keyword>
<dbReference type="Pfam" id="PF12083">
    <property type="entry name" value="DUF3560"/>
    <property type="match status" value="1"/>
</dbReference>
<dbReference type="EMBL" id="CP087831">
    <property type="protein sequence ID" value="UZA04783.1"/>
    <property type="molecule type" value="Genomic_DNA"/>
</dbReference>
<organism evidence="1 2">
    <name type="scientific">Moraxella bovis</name>
    <dbReference type="NCBI Taxonomy" id="476"/>
    <lineage>
        <taxon>Bacteria</taxon>
        <taxon>Pseudomonadati</taxon>
        <taxon>Pseudomonadota</taxon>
        <taxon>Gammaproteobacteria</taxon>
        <taxon>Moraxellales</taxon>
        <taxon>Moraxellaceae</taxon>
        <taxon>Moraxella</taxon>
    </lineage>
</organism>
<dbReference type="Proteomes" id="UP001163632">
    <property type="component" value="Plasmid unnamed1"/>
</dbReference>
<reference evidence="1" key="1">
    <citation type="journal article" date="2022" name="BMC Microbiol.">
        <title>Whole genome sequencing of Moraxella bovis strains from North America reveals two genotypes with different genetic determinants.</title>
        <authorList>
            <person name="Wynn E.L."/>
            <person name="Hille M.M."/>
            <person name="Loy J.D."/>
            <person name="Schuller G."/>
            <person name="Kuhn K.L."/>
            <person name="Dickey A.M."/>
            <person name="Bono J.L."/>
            <person name="Clawson M.L."/>
        </authorList>
    </citation>
    <scope>NUCLEOTIDE SEQUENCE</scope>
    <source>
        <strain evidence="1">SAM102599</strain>
    </source>
</reference>
<dbReference type="RefSeq" id="WP_264697365.1">
    <property type="nucleotide sequence ID" value="NZ_CP087831.1"/>
</dbReference>
<keyword evidence="1" id="KW-0614">Plasmid</keyword>
<evidence type="ECO:0000313" key="2">
    <source>
        <dbReference type="Proteomes" id="UP001163632"/>
    </source>
</evidence>
<accession>A0ABY6MAZ9</accession>